<dbReference type="RefSeq" id="WP_194447268.1">
    <property type="nucleotide sequence ID" value="NZ_CP063849.1"/>
</dbReference>
<dbReference type="Pfam" id="PF07883">
    <property type="entry name" value="Cupin_2"/>
    <property type="match status" value="1"/>
</dbReference>
<dbReference type="SUPFAM" id="SSF51182">
    <property type="entry name" value="RmlC-like cupins"/>
    <property type="match status" value="1"/>
</dbReference>
<evidence type="ECO:0000259" key="1">
    <source>
        <dbReference type="Pfam" id="PF07883"/>
    </source>
</evidence>
<dbReference type="InterPro" id="IPR014710">
    <property type="entry name" value="RmlC-like_jellyroll"/>
</dbReference>
<feature type="domain" description="Cupin type-2" evidence="1">
    <location>
        <begin position="51"/>
        <end position="113"/>
    </location>
</feature>
<dbReference type="PANTHER" id="PTHR38599:SF1">
    <property type="entry name" value="CUPIN DOMAIN PROTEIN (AFU_ORTHOLOGUE AFUA_3G13620)"/>
    <property type="match status" value="1"/>
</dbReference>
<accession>A0A7S7SIE2</accession>
<dbReference type="KEGG" id="pfer:IRI77_22560"/>
<keyword evidence="3" id="KW-1185">Reference proteome</keyword>
<dbReference type="Proteomes" id="UP000593892">
    <property type="component" value="Chromosome"/>
</dbReference>
<dbReference type="AlphaFoldDB" id="A0A7S7SIE2"/>
<gene>
    <name evidence="2" type="ORF">IRI77_22560</name>
</gene>
<organism evidence="2 3">
    <name type="scientific">Paludibaculum fermentans</name>
    <dbReference type="NCBI Taxonomy" id="1473598"/>
    <lineage>
        <taxon>Bacteria</taxon>
        <taxon>Pseudomonadati</taxon>
        <taxon>Acidobacteriota</taxon>
        <taxon>Terriglobia</taxon>
        <taxon>Bryobacterales</taxon>
        <taxon>Bryobacteraceae</taxon>
        <taxon>Paludibaculum</taxon>
    </lineage>
</organism>
<reference evidence="2 3" key="1">
    <citation type="submission" date="2020-10" db="EMBL/GenBank/DDBJ databases">
        <title>Complete genome sequence of Paludibaculum fermentans P105T, a facultatively anaerobic acidobacterium capable of dissimilatory Fe(III) reduction.</title>
        <authorList>
            <person name="Dedysh S.N."/>
            <person name="Beletsky A.V."/>
            <person name="Kulichevskaya I.S."/>
            <person name="Mardanov A.V."/>
            <person name="Ravin N.V."/>
        </authorList>
    </citation>
    <scope>NUCLEOTIDE SEQUENCE [LARGE SCALE GENOMIC DNA]</scope>
    <source>
        <strain evidence="2 3">P105</strain>
    </source>
</reference>
<dbReference type="InterPro" id="IPR011051">
    <property type="entry name" value="RmlC_Cupin_sf"/>
</dbReference>
<sequence>MSHLFQSAGTSLVLLCTLAGQPAAAPQRVRPVLAHTLPRLAGGHLKASMLEVNYGPGESSPVHSHPCAVLGYVVQGAIRTQVKGEPEVVYKAGEGFYEAPNGIHAISANASRTEGAKFVAYFLCDHDAPLSVDVPAGKEPR</sequence>
<protein>
    <submittedName>
        <fullName evidence="2">Cupin domain-containing protein</fullName>
    </submittedName>
</protein>
<dbReference type="PANTHER" id="PTHR38599">
    <property type="entry name" value="CUPIN DOMAIN PROTEIN (AFU_ORTHOLOGUE AFUA_3G13620)"/>
    <property type="match status" value="1"/>
</dbReference>
<evidence type="ECO:0000313" key="3">
    <source>
        <dbReference type="Proteomes" id="UP000593892"/>
    </source>
</evidence>
<dbReference type="EMBL" id="CP063849">
    <property type="protein sequence ID" value="QOY85598.1"/>
    <property type="molecule type" value="Genomic_DNA"/>
</dbReference>
<dbReference type="InterPro" id="IPR013096">
    <property type="entry name" value="Cupin_2"/>
</dbReference>
<proteinExistence type="predicted"/>
<dbReference type="CDD" id="cd02234">
    <property type="entry name" value="cupin_BLR7677-like"/>
    <property type="match status" value="1"/>
</dbReference>
<name>A0A7S7SIE2_PALFE</name>
<evidence type="ECO:0000313" key="2">
    <source>
        <dbReference type="EMBL" id="QOY85598.1"/>
    </source>
</evidence>
<dbReference type="Gene3D" id="2.60.120.10">
    <property type="entry name" value="Jelly Rolls"/>
    <property type="match status" value="1"/>
</dbReference>